<feature type="domain" description="Putative zinc ribbon" evidence="1">
    <location>
        <begin position="6"/>
        <end position="84"/>
    </location>
</feature>
<dbReference type="Proteomes" id="UP000812031">
    <property type="component" value="Unassembled WGS sequence"/>
</dbReference>
<protein>
    <submittedName>
        <fullName evidence="2">Zinc ribbon domain-containing protein</fullName>
    </submittedName>
</protein>
<evidence type="ECO:0000259" key="1">
    <source>
        <dbReference type="Pfam" id="PF12674"/>
    </source>
</evidence>
<gene>
    <name evidence="2" type="ORF">KZH69_12925</name>
</gene>
<accession>A0ABS6XXI4</accession>
<comment type="caution">
    <text evidence="2">The sequence shown here is derived from an EMBL/GenBank/DDBJ whole genome shotgun (WGS) entry which is preliminary data.</text>
</comment>
<dbReference type="Pfam" id="PF12674">
    <property type="entry name" value="Zn_ribbon_2"/>
    <property type="match status" value="1"/>
</dbReference>
<evidence type="ECO:0000313" key="3">
    <source>
        <dbReference type="Proteomes" id="UP000812031"/>
    </source>
</evidence>
<sequence length="86" mass="10023">MENLAICQSCGMPLDSEEAKGTEKDGQKSNEYCKYCYENGEFIHPKMNLEDMRSNVQKQMKKLEHHEYAIQKAINILPGLNRWKKS</sequence>
<evidence type="ECO:0000313" key="2">
    <source>
        <dbReference type="EMBL" id="MBW4361388.1"/>
    </source>
</evidence>
<reference evidence="2 3" key="1">
    <citation type="submission" date="2021-07" db="EMBL/GenBank/DDBJ databases">
        <title>Flavobacterium sp. nov. isolated from sediment on the Taihu Lake.</title>
        <authorList>
            <person name="Qu J.-H."/>
        </authorList>
    </citation>
    <scope>NUCLEOTIDE SEQUENCE [LARGE SCALE GENOMIC DNA]</scope>
    <source>
        <strain evidence="2 3">NAS39</strain>
    </source>
</reference>
<keyword evidence="3" id="KW-1185">Reference proteome</keyword>
<dbReference type="EMBL" id="JAHWYN010000011">
    <property type="protein sequence ID" value="MBW4361388.1"/>
    <property type="molecule type" value="Genomic_DNA"/>
</dbReference>
<dbReference type="InterPro" id="IPR025868">
    <property type="entry name" value="Zn_ribbon_dom_put"/>
</dbReference>
<organism evidence="2 3">
    <name type="scientific">Flavobacterium taihuense</name>
    <dbReference type="NCBI Taxonomy" id="2857508"/>
    <lineage>
        <taxon>Bacteria</taxon>
        <taxon>Pseudomonadati</taxon>
        <taxon>Bacteroidota</taxon>
        <taxon>Flavobacteriia</taxon>
        <taxon>Flavobacteriales</taxon>
        <taxon>Flavobacteriaceae</taxon>
        <taxon>Flavobacterium</taxon>
    </lineage>
</organism>
<name>A0ABS6XXI4_9FLAO</name>
<dbReference type="RefSeq" id="WP_219317892.1">
    <property type="nucleotide sequence ID" value="NZ_JAHWYN010000011.1"/>
</dbReference>
<proteinExistence type="predicted"/>